<dbReference type="Proteomes" id="UP001213000">
    <property type="component" value="Unassembled WGS sequence"/>
</dbReference>
<comment type="caution">
    <text evidence="6">The sequence shown here is derived from an EMBL/GenBank/DDBJ whole genome shotgun (WGS) entry which is preliminary data.</text>
</comment>
<evidence type="ECO:0000256" key="2">
    <source>
        <dbReference type="ARBA" id="ARBA00007861"/>
    </source>
</evidence>
<protein>
    <recommendedName>
        <fullName evidence="4">Ribosome biogenesis protein NSA1</fullName>
    </recommendedName>
</protein>
<comment type="function">
    <text evidence="1">Involved in the biogenesis of the 60S ribosomal subunit.</text>
</comment>
<dbReference type="PANTHER" id="PTHR16038">
    <property type="entry name" value="NOP SEVEN ASSOCIATED PROTEIN 1"/>
    <property type="match status" value="1"/>
</dbReference>
<dbReference type="AlphaFoldDB" id="A0AAD5YZA3"/>
<evidence type="ECO:0000256" key="1">
    <source>
        <dbReference type="ARBA" id="ARBA00002889"/>
    </source>
</evidence>
<evidence type="ECO:0000256" key="3">
    <source>
        <dbReference type="ARBA" id="ARBA00011187"/>
    </source>
</evidence>
<dbReference type="SUPFAM" id="SSF50978">
    <property type="entry name" value="WD40 repeat-like"/>
    <property type="match status" value="1"/>
</dbReference>
<dbReference type="GO" id="GO:0030687">
    <property type="term" value="C:preribosome, large subunit precursor"/>
    <property type="evidence" value="ECO:0007669"/>
    <property type="project" value="TreeGrafter"/>
</dbReference>
<evidence type="ECO:0000256" key="5">
    <source>
        <dbReference type="SAM" id="MobiDB-lite"/>
    </source>
</evidence>
<feature type="region of interest" description="Disordered" evidence="5">
    <location>
        <begin position="335"/>
        <end position="379"/>
    </location>
</feature>
<sequence>MPRFLVGDEQGQIKSLEYYSEPSGDAAKYKITTLSHQAVQEQKISIQRMALGSDVGGTKAVLSGFSNGTVALSTFQEDDSGERLRTIKEWKDSRSKPGGSYVGLATHEKNVYSCTSNGALQLTTISDLDSESDPAHQRTYLPMRLHDWKLSPDAKTFTYGGDEVELSVWDTEAAFNPRTEDLNNSAAASKKRKRNNELFPGEIWRAKKRDVRRYDTRAARRPVTDWKGVAKVGGVQVVKKGLSEYELFISDQGTNLFSVDLRNGRVIYGYKGLSGAVTSIAPSPGTMASTANDRFTRLHSTFPPPAKEGQNLDCKGSVVEKVYVASVPTVILWDDTAEERQGPASSTEEQGDEVWEDMEQVGESDSEEIQGKGKRRHLS</sequence>
<dbReference type="PANTHER" id="PTHR16038:SF4">
    <property type="entry name" value="WD REPEAT-CONTAINING PROTEIN 74"/>
    <property type="match status" value="1"/>
</dbReference>
<dbReference type="Gene3D" id="2.130.10.10">
    <property type="entry name" value="YVTN repeat-like/Quinoprotein amine dehydrogenase"/>
    <property type="match status" value="1"/>
</dbReference>
<dbReference type="EMBL" id="JANIEX010000085">
    <property type="protein sequence ID" value="KAJ3573963.1"/>
    <property type="molecule type" value="Genomic_DNA"/>
</dbReference>
<reference evidence="6" key="1">
    <citation type="submission" date="2022-07" db="EMBL/GenBank/DDBJ databases">
        <title>Genome Sequence of Leucocoprinus birnbaumii.</title>
        <authorList>
            <person name="Buettner E."/>
        </authorList>
    </citation>
    <scope>NUCLEOTIDE SEQUENCE</scope>
    <source>
        <strain evidence="6">VT141</strain>
    </source>
</reference>
<evidence type="ECO:0000313" key="7">
    <source>
        <dbReference type="Proteomes" id="UP001213000"/>
    </source>
</evidence>
<gene>
    <name evidence="6" type="ORF">NP233_g2088</name>
</gene>
<organism evidence="6 7">
    <name type="scientific">Leucocoprinus birnbaumii</name>
    <dbReference type="NCBI Taxonomy" id="56174"/>
    <lineage>
        <taxon>Eukaryota</taxon>
        <taxon>Fungi</taxon>
        <taxon>Dikarya</taxon>
        <taxon>Basidiomycota</taxon>
        <taxon>Agaricomycotina</taxon>
        <taxon>Agaricomycetes</taxon>
        <taxon>Agaricomycetidae</taxon>
        <taxon>Agaricales</taxon>
        <taxon>Agaricineae</taxon>
        <taxon>Agaricaceae</taxon>
        <taxon>Leucocoprinus</taxon>
    </lineage>
</organism>
<accession>A0AAD5YZA3</accession>
<comment type="similarity">
    <text evidence="2">Belongs to the NSA1 family.</text>
</comment>
<name>A0AAD5YZA3_9AGAR</name>
<dbReference type="GO" id="GO:0042273">
    <property type="term" value="P:ribosomal large subunit biogenesis"/>
    <property type="evidence" value="ECO:0007669"/>
    <property type="project" value="InterPro"/>
</dbReference>
<comment type="subunit">
    <text evidence="3">Component of the pre-66S ribosomal particle.</text>
</comment>
<evidence type="ECO:0000313" key="6">
    <source>
        <dbReference type="EMBL" id="KAJ3573963.1"/>
    </source>
</evidence>
<dbReference type="InterPro" id="IPR015943">
    <property type="entry name" value="WD40/YVTN_repeat-like_dom_sf"/>
</dbReference>
<dbReference type="GO" id="GO:0005730">
    <property type="term" value="C:nucleolus"/>
    <property type="evidence" value="ECO:0007669"/>
    <property type="project" value="InterPro"/>
</dbReference>
<keyword evidence="7" id="KW-1185">Reference proteome</keyword>
<proteinExistence type="inferred from homology"/>
<feature type="compositionally biased region" description="Acidic residues" evidence="5">
    <location>
        <begin position="349"/>
        <end position="368"/>
    </location>
</feature>
<evidence type="ECO:0000256" key="4">
    <source>
        <dbReference type="ARBA" id="ARBA00014234"/>
    </source>
</evidence>
<dbReference type="InterPro" id="IPR036322">
    <property type="entry name" value="WD40_repeat_dom_sf"/>
</dbReference>
<dbReference type="InterPro" id="IPR037379">
    <property type="entry name" value="WDR74/Nsa1"/>
</dbReference>